<reference evidence="1" key="1">
    <citation type="submission" date="2024-07" db="EMBL/GenBank/DDBJ databases">
        <title>A survey of Mimosa microsymbionts across Brazilian biomes reveals a high diversity of Paraburkholderia nodulating endemic species, but also that Cupriavidus is common as a symbiont of widespread species.</title>
        <authorList>
            <person name="Rouws L."/>
            <person name="Barauna A."/>
            <person name="Beukes C."/>
            <person name="Rouws J.R.C."/>
            <person name="De Faria S.M."/>
            <person name="Gross E."/>
            <person name="Bueno Dos Reis Junior F."/>
            <person name="Simon M.F."/>
            <person name="Maluk M."/>
            <person name="Odee D.W."/>
            <person name="Kenicer G."/>
            <person name="Young J.P.W."/>
            <person name="Reis V.M."/>
            <person name="Zilli J."/>
            <person name="James E.K."/>
        </authorList>
    </citation>
    <scope>NUCLEOTIDE SEQUENCE</scope>
    <source>
        <strain evidence="1">EG181B</strain>
    </source>
</reference>
<proteinExistence type="predicted"/>
<sequence length="586" mass="65916">MAEAFDGDDLLSGEQTGKQAYFLDVPGTDSAQALSVVSFEATERFGEPHRITIRVTHRFELPRADYLGRNARFSIVPDIGEGRTFDGWITAFAKLSASRDESTYEISLEAHLSRLARTHTSRVFQHATAPTIIEQVLRRHGFRGHQFSFTLRRTYQEHAFRFQYQMNDLAWVQLLMKQEGIYSYITHGRHGDSIVFGDDIDHYVYQPRKAVPYREPAGLNAAAESAYSLVTRTCSVPELVQVAAYNPDRAWERFRDEANTARNDRTTYGQPYIWGTGHLDAKGAKWEAQLRHEAEIAWQVVYEGRSNVLGLHPGRILHIDEVLPDAPHGQVIVEVVHQGARDRPYSNTYKAIPADRRFRLPLDENSWPKIHGTLTARITSPDNYRYAYVTDQGYYVVRLDVDFDEWPKGGELVPLRLAKPFAGARETGFHFPLIDGTEVNVAFDAGNPNRPYIANAMHNSQSVDLVTSHRRWMSRNVIRTQANNKLRMEDWEGEESIKLSTEHSGKTQLNMGYLVDAQKQRRGAGAELRTSGHAVTRGGAGVMVTAYDQPGAGGKQLAMAEVVAQLRELLTLAESLAQSADASKAS</sequence>
<dbReference type="EMBL" id="JBFRCH010000090">
    <property type="protein sequence ID" value="MEX3937864.1"/>
    <property type="molecule type" value="Genomic_DNA"/>
</dbReference>
<organism evidence="1 2">
    <name type="scientific">Paraburkholderia phymatum</name>
    <dbReference type="NCBI Taxonomy" id="148447"/>
    <lineage>
        <taxon>Bacteria</taxon>
        <taxon>Pseudomonadati</taxon>
        <taxon>Pseudomonadota</taxon>
        <taxon>Betaproteobacteria</taxon>
        <taxon>Burkholderiales</taxon>
        <taxon>Burkholderiaceae</taxon>
        <taxon>Paraburkholderia</taxon>
    </lineage>
</organism>
<name>A0ACC6UE83_9BURK</name>
<dbReference type="Proteomes" id="UP001558850">
    <property type="component" value="Unassembled WGS sequence"/>
</dbReference>
<evidence type="ECO:0000313" key="1">
    <source>
        <dbReference type="EMBL" id="MEX3937864.1"/>
    </source>
</evidence>
<gene>
    <name evidence="1" type="ORF">AB4Y32_40260</name>
</gene>
<accession>A0ACC6UE83</accession>
<comment type="caution">
    <text evidence="1">The sequence shown here is derived from an EMBL/GenBank/DDBJ whole genome shotgun (WGS) entry which is preliminary data.</text>
</comment>
<protein>
    <submittedName>
        <fullName evidence="1">Type VI secretion system Vgr family protein</fullName>
    </submittedName>
</protein>
<keyword evidence="2" id="KW-1185">Reference proteome</keyword>
<feature type="non-terminal residue" evidence="1">
    <location>
        <position position="586"/>
    </location>
</feature>
<evidence type="ECO:0000313" key="2">
    <source>
        <dbReference type="Proteomes" id="UP001558850"/>
    </source>
</evidence>